<keyword evidence="10" id="KW-1185">Reference proteome</keyword>
<comment type="function">
    <text evidence="8">F(1)F(0) ATP synthase produces ATP from ADP in the presence of a proton or sodium gradient. F-type ATPases consist of two structural domains, F(1) containing the extramembraneous catalytic core and F(0) containing the membrane proton channel, linked together by a central stalk and a peripheral stalk. During catalysis, ATP synthesis in the catalytic domain of F(1) is coupled via a rotary mechanism of the central stalk subunits to proton translocation.</text>
</comment>
<dbReference type="RefSeq" id="WP_170011803.1">
    <property type="nucleotide sequence ID" value="NZ_JABCRE010000002.1"/>
</dbReference>
<dbReference type="GO" id="GO:0005886">
    <property type="term" value="C:plasma membrane"/>
    <property type="evidence" value="ECO:0007669"/>
    <property type="project" value="UniProtKB-SubCell"/>
</dbReference>
<comment type="caution">
    <text evidence="9">The sequence shown here is derived from an EMBL/GenBank/DDBJ whole genome shotgun (WGS) entry which is preliminary data.</text>
</comment>
<name>A0A848QQT1_9SPHN</name>
<evidence type="ECO:0000256" key="6">
    <source>
        <dbReference type="ARBA" id="ARBA00023196"/>
    </source>
</evidence>
<dbReference type="InterPro" id="IPR000711">
    <property type="entry name" value="ATPase_OSCP/dsu"/>
</dbReference>
<evidence type="ECO:0000256" key="1">
    <source>
        <dbReference type="ARBA" id="ARBA00004370"/>
    </source>
</evidence>
<keyword evidence="8" id="KW-1003">Cell membrane</keyword>
<comment type="function">
    <text evidence="8">This protein is part of the stalk that links CF(0) to CF(1). It either transmits conformational changes from CF(0) to CF(1) or is implicated in proton conduction.</text>
</comment>
<evidence type="ECO:0000313" key="9">
    <source>
        <dbReference type="EMBL" id="NMW31886.1"/>
    </source>
</evidence>
<comment type="similarity">
    <text evidence="8">Belongs to the ATPase delta chain family.</text>
</comment>
<keyword evidence="3 8" id="KW-0375">Hydrogen ion transport</keyword>
<keyword evidence="7 8" id="KW-0066">ATP synthesis</keyword>
<protein>
    <recommendedName>
        <fullName evidence="8">ATP synthase subunit delta</fullName>
    </recommendedName>
    <alternativeName>
        <fullName evidence="8">ATP synthase F(1) sector subunit delta</fullName>
    </alternativeName>
    <alternativeName>
        <fullName evidence="8">F-type ATPase subunit delta</fullName>
        <shortName evidence="8">F-ATPase subunit delta</shortName>
    </alternativeName>
</protein>
<dbReference type="EMBL" id="JABCRE010000002">
    <property type="protein sequence ID" value="NMW31886.1"/>
    <property type="molecule type" value="Genomic_DNA"/>
</dbReference>
<evidence type="ECO:0000256" key="7">
    <source>
        <dbReference type="ARBA" id="ARBA00023310"/>
    </source>
</evidence>
<proteinExistence type="inferred from homology"/>
<dbReference type="SUPFAM" id="SSF47928">
    <property type="entry name" value="N-terminal domain of the delta subunit of the F1F0-ATP synthase"/>
    <property type="match status" value="1"/>
</dbReference>
<dbReference type="Gene3D" id="1.10.520.20">
    <property type="entry name" value="N-terminal domain of the delta subunit of the F1F0-ATP synthase"/>
    <property type="match status" value="1"/>
</dbReference>
<dbReference type="NCBIfam" id="NF004406">
    <property type="entry name" value="PRK05758.3-2"/>
    <property type="match status" value="1"/>
</dbReference>
<dbReference type="Pfam" id="PF00213">
    <property type="entry name" value="OSCP"/>
    <property type="match status" value="1"/>
</dbReference>
<keyword evidence="2 8" id="KW-0813">Transport</keyword>
<dbReference type="AlphaFoldDB" id="A0A848QQT1"/>
<evidence type="ECO:0000313" key="10">
    <source>
        <dbReference type="Proteomes" id="UP000561181"/>
    </source>
</evidence>
<sequence length="188" mass="19445">MENSAGIQASLAGRYASALFDLAAEAGAKKDGVSKVETDLDKLQAALTDSADLTNLISNPQVSRDQAALAIAAVGKKLKVSSLTQNFLGVLAANRRLGDLPGMIRAFGTIAAAQRGEVTATVTSAHALSESQLSTLKDKLTAREGRTVKLSADVDPDLLGGLVVTIGSKRIDGSIRTRLNSLAQAMKG</sequence>
<organism evidence="9 10">
    <name type="scientific">Pontixanthobacter rizhaonensis</name>
    <dbReference type="NCBI Taxonomy" id="2730337"/>
    <lineage>
        <taxon>Bacteria</taxon>
        <taxon>Pseudomonadati</taxon>
        <taxon>Pseudomonadota</taxon>
        <taxon>Alphaproteobacteria</taxon>
        <taxon>Sphingomonadales</taxon>
        <taxon>Erythrobacteraceae</taxon>
        <taxon>Pontixanthobacter</taxon>
    </lineage>
</organism>
<dbReference type="HAMAP" id="MF_01416">
    <property type="entry name" value="ATP_synth_delta_bact"/>
    <property type="match status" value="1"/>
</dbReference>
<evidence type="ECO:0000256" key="2">
    <source>
        <dbReference type="ARBA" id="ARBA00022448"/>
    </source>
</evidence>
<dbReference type="GO" id="GO:0046933">
    <property type="term" value="F:proton-transporting ATP synthase activity, rotational mechanism"/>
    <property type="evidence" value="ECO:0007669"/>
    <property type="project" value="UniProtKB-UniRule"/>
</dbReference>
<dbReference type="NCBIfam" id="TIGR01145">
    <property type="entry name" value="ATP_synt_delta"/>
    <property type="match status" value="1"/>
</dbReference>
<dbReference type="PRINTS" id="PR00125">
    <property type="entry name" value="ATPASEDELTA"/>
</dbReference>
<keyword evidence="5 8" id="KW-0472">Membrane</keyword>
<comment type="subcellular location">
    <subcellularLocation>
        <location evidence="8">Cell membrane</location>
        <topology evidence="8">Peripheral membrane protein</topology>
    </subcellularLocation>
    <subcellularLocation>
        <location evidence="1">Membrane</location>
    </subcellularLocation>
</comment>
<dbReference type="PANTHER" id="PTHR11910">
    <property type="entry name" value="ATP SYNTHASE DELTA CHAIN"/>
    <property type="match status" value="1"/>
</dbReference>
<dbReference type="GO" id="GO:0045259">
    <property type="term" value="C:proton-transporting ATP synthase complex"/>
    <property type="evidence" value="ECO:0007669"/>
    <property type="project" value="UniProtKB-KW"/>
</dbReference>
<accession>A0A848QQT1</accession>
<evidence type="ECO:0000256" key="3">
    <source>
        <dbReference type="ARBA" id="ARBA00022781"/>
    </source>
</evidence>
<evidence type="ECO:0000256" key="5">
    <source>
        <dbReference type="ARBA" id="ARBA00023136"/>
    </source>
</evidence>
<dbReference type="InterPro" id="IPR026015">
    <property type="entry name" value="ATP_synth_OSCP/delta_N_sf"/>
</dbReference>
<gene>
    <name evidence="8" type="primary">atpH</name>
    <name evidence="9" type="ORF">HKD42_07420</name>
</gene>
<evidence type="ECO:0000256" key="8">
    <source>
        <dbReference type="HAMAP-Rule" id="MF_01416"/>
    </source>
</evidence>
<keyword evidence="6 8" id="KW-0139">CF(1)</keyword>
<keyword evidence="4 8" id="KW-0406">Ion transport</keyword>
<dbReference type="Proteomes" id="UP000561181">
    <property type="component" value="Unassembled WGS sequence"/>
</dbReference>
<evidence type="ECO:0000256" key="4">
    <source>
        <dbReference type="ARBA" id="ARBA00023065"/>
    </source>
</evidence>
<reference evidence="9 10" key="1">
    <citation type="submission" date="2020-04" db="EMBL/GenBank/DDBJ databases">
        <authorList>
            <person name="Liu A."/>
        </authorList>
    </citation>
    <scope>NUCLEOTIDE SEQUENCE [LARGE SCALE GENOMIC DNA]</scope>
    <source>
        <strain evidence="9 10">RZ02</strain>
    </source>
</reference>